<protein>
    <submittedName>
        <fullName evidence="2">Uncharacterized protein</fullName>
    </submittedName>
</protein>
<feature type="compositionally biased region" description="Basic and acidic residues" evidence="1">
    <location>
        <begin position="185"/>
        <end position="207"/>
    </location>
</feature>
<proteinExistence type="predicted"/>
<dbReference type="OrthoDB" id="6625421at2759"/>
<keyword evidence="3" id="KW-1185">Reference proteome</keyword>
<organism evidence="2 3">
    <name type="scientific">Eumeta variegata</name>
    <name type="common">Bagworm moth</name>
    <name type="synonym">Eumeta japonica</name>
    <dbReference type="NCBI Taxonomy" id="151549"/>
    <lineage>
        <taxon>Eukaryota</taxon>
        <taxon>Metazoa</taxon>
        <taxon>Ecdysozoa</taxon>
        <taxon>Arthropoda</taxon>
        <taxon>Hexapoda</taxon>
        <taxon>Insecta</taxon>
        <taxon>Pterygota</taxon>
        <taxon>Neoptera</taxon>
        <taxon>Endopterygota</taxon>
        <taxon>Lepidoptera</taxon>
        <taxon>Glossata</taxon>
        <taxon>Ditrysia</taxon>
        <taxon>Tineoidea</taxon>
        <taxon>Psychidae</taxon>
        <taxon>Oiketicinae</taxon>
        <taxon>Eumeta</taxon>
    </lineage>
</organism>
<dbReference type="Proteomes" id="UP000299102">
    <property type="component" value="Unassembled WGS sequence"/>
</dbReference>
<comment type="caution">
    <text evidence="2">The sequence shown here is derived from an EMBL/GenBank/DDBJ whole genome shotgun (WGS) entry which is preliminary data.</text>
</comment>
<evidence type="ECO:0000313" key="3">
    <source>
        <dbReference type="Proteomes" id="UP000299102"/>
    </source>
</evidence>
<sequence>MLTGKKRMLNRGKKNVDLCNVPSVRRTWKHSSLSWFSFGFYRRSKREDLLLFMSVFSTSFGFVITRRLEFVQRLDDGDGRHRKSTTASLSSNSLKLGPYTLDQDEAACGVNDRRRYSDIRVRCGLKEDLVTRVEKGMLRWFGHLESANESTLTKQIYRANEHGRDDRTSLESVHARVKGGRVSPRRADDEGISRDFARNRRTDKQWTADDGGTARPPRRANPPHKMIRIRSPSRLRVNAVKTEPVSTLRPKSESRAEPGPELKAVP</sequence>
<feature type="compositionally biased region" description="Basic residues" evidence="1">
    <location>
        <begin position="216"/>
        <end position="233"/>
    </location>
</feature>
<evidence type="ECO:0000256" key="1">
    <source>
        <dbReference type="SAM" id="MobiDB-lite"/>
    </source>
</evidence>
<feature type="region of interest" description="Disordered" evidence="1">
    <location>
        <begin position="163"/>
        <end position="266"/>
    </location>
</feature>
<name>A0A4C1T2K9_EUMVA</name>
<reference evidence="2 3" key="1">
    <citation type="journal article" date="2019" name="Commun. Biol.">
        <title>The bagworm genome reveals a unique fibroin gene that provides high tensile strength.</title>
        <authorList>
            <person name="Kono N."/>
            <person name="Nakamura H."/>
            <person name="Ohtoshi R."/>
            <person name="Tomita M."/>
            <person name="Numata K."/>
            <person name="Arakawa K."/>
        </authorList>
    </citation>
    <scope>NUCLEOTIDE SEQUENCE [LARGE SCALE GENOMIC DNA]</scope>
</reference>
<accession>A0A4C1T2K9</accession>
<dbReference type="EMBL" id="BGZK01000032">
    <property type="protein sequence ID" value="GBP08652.1"/>
    <property type="molecule type" value="Genomic_DNA"/>
</dbReference>
<feature type="compositionally biased region" description="Basic and acidic residues" evidence="1">
    <location>
        <begin position="250"/>
        <end position="260"/>
    </location>
</feature>
<evidence type="ECO:0000313" key="2">
    <source>
        <dbReference type="EMBL" id="GBP08652.1"/>
    </source>
</evidence>
<gene>
    <name evidence="2" type="ORF">EVAR_7256_1</name>
</gene>
<dbReference type="AlphaFoldDB" id="A0A4C1T2K9"/>